<keyword evidence="8 15" id="KW-0808">Transferase</keyword>
<comment type="similarity">
    <text evidence="4 15">Belongs to the aspartokinase family.</text>
</comment>
<dbReference type="CDD" id="cd04936">
    <property type="entry name" value="ACT_AKii-LysC-BS-like_2"/>
    <property type="match status" value="1"/>
</dbReference>
<evidence type="ECO:0000256" key="1">
    <source>
        <dbReference type="ARBA" id="ARBA00004766"/>
    </source>
</evidence>
<evidence type="ECO:0000256" key="16">
    <source>
        <dbReference type="RuleBase" id="RU004249"/>
    </source>
</evidence>
<gene>
    <name evidence="18" type="ORF">D3874_04020</name>
</gene>
<dbReference type="AlphaFoldDB" id="A0A418W8G4"/>
<dbReference type="PROSITE" id="PS00324">
    <property type="entry name" value="ASPARTOKINASE"/>
    <property type="match status" value="1"/>
</dbReference>
<dbReference type="OrthoDB" id="9799110at2"/>
<dbReference type="Pfam" id="PF01842">
    <property type="entry name" value="ACT"/>
    <property type="match status" value="1"/>
</dbReference>
<keyword evidence="7 16" id="KW-0028">Amino-acid biosynthesis</keyword>
<feature type="binding site" evidence="14">
    <location>
        <begin position="173"/>
        <end position="174"/>
    </location>
    <ligand>
        <name>ATP</name>
        <dbReference type="ChEBI" id="CHEBI:30616"/>
    </ligand>
</feature>
<dbReference type="UniPathway" id="UPA00050">
    <property type="reaction ID" value="UER00461"/>
</dbReference>
<comment type="caution">
    <text evidence="18">The sequence shown here is derived from an EMBL/GenBank/DDBJ whole genome shotgun (WGS) entry which is preliminary data.</text>
</comment>
<dbReference type="Gene3D" id="3.40.1160.10">
    <property type="entry name" value="Acetylglutamate kinase-like"/>
    <property type="match status" value="1"/>
</dbReference>
<evidence type="ECO:0000256" key="11">
    <source>
        <dbReference type="ARBA" id="ARBA00022840"/>
    </source>
</evidence>
<evidence type="ECO:0000256" key="14">
    <source>
        <dbReference type="PIRSR" id="PIRSR000726-1"/>
    </source>
</evidence>
<dbReference type="RefSeq" id="WP_119776849.1">
    <property type="nucleotide sequence ID" value="NZ_QYUK01000011.1"/>
</dbReference>
<proteinExistence type="inferred from homology"/>
<dbReference type="InterPro" id="IPR001341">
    <property type="entry name" value="Asp_kinase"/>
</dbReference>
<dbReference type="NCBIfam" id="TIGR00657">
    <property type="entry name" value="asp_kinases"/>
    <property type="match status" value="1"/>
</dbReference>
<comment type="pathway">
    <text evidence="3 16">Amino-acid biosynthesis; L-threonine biosynthesis; L-threonine from L-aspartate: step 1/5.</text>
</comment>
<feature type="domain" description="ACT" evidence="17">
    <location>
        <begin position="264"/>
        <end position="339"/>
    </location>
</feature>
<comment type="pathway">
    <text evidence="2 16">Amino-acid biosynthesis; L-methionine biosynthesis via de novo pathway; L-homoserine from L-aspartate: step 1/3.</text>
</comment>
<dbReference type="InterPro" id="IPR005260">
    <property type="entry name" value="Asp_kin_monofn"/>
</dbReference>
<dbReference type="GO" id="GO:0005524">
    <property type="term" value="F:ATP binding"/>
    <property type="evidence" value="ECO:0007669"/>
    <property type="project" value="UniProtKB-KW"/>
</dbReference>
<dbReference type="InterPro" id="IPR054352">
    <property type="entry name" value="ACT_Aspartokinase"/>
</dbReference>
<dbReference type="InterPro" id="IPR018042">
    <property type="entry name" value="Aspartate_kinase_CS"/>
</dbReference>
<evidence type="ECO:0000256" key="8">
    <source>
        <dbReference type="ARBA" id="ARBA00022679"/>
    </source>
</evidence>
<evidence type="ECO:0000256" key="6">
    <source>
        <dbReference type="ARBA" id="ARBA00016273"/>
    </source>
</evidence>
<name>A0A418W8G4_9PROT</name>
<dbReference type="GO" id="GO:0009088">
    <property type="term" value="P:threonine biosynthetic process"/>
    <property type="evidence" value="ECO:0007669"/>
    <property type="project" value="UniProtKB-UniPathway"/>
</dbReference>
<dbReference type="FunFam" id="3.30.2130.10:FF:000002">
    <property type="entry name" value="Aspartokinase"/>
    <property type="match status" value="1"/>
</dbReference>
<dbReference type="Gene3D" id="3.30.2130.10">
    <property type="entry name" value="VC0802-like"/>
    <property type="match status" value="1"/>
</dbReference>
<dbReference type="NCBIfam" id="TIGR00656">
    <property type="entry name" value="asp_kin_monofn"/>
    <property type="match status" value="1"/>
</dbReference>
<evidence type="ECO:0000256" key="15">
    <source>
        <dbReference type="RuleBase" id="RU003448"/>
    </source>
</evidence>
<keyword evidence="12" id="KW-0457">Lysine biosynthesis</keyword>
<dbReference type="GO" id="GO:0005829">
    <property type="term" value="C:cytosol"/>
    <property type="evidence" value="ECO:0007669"/>
    <property type="project" value="TreeGrafter"/>
</dbReference>
<dbReference type="Proteomes" id="UP000284605">
    <property type="component" value="Unassembled WGS sequence"/>
</dbReference>
<evidence type="ECO:0000256" key="5">
    <source>
        <dbReference type="ARBA" id="ARBA00013059"/>
    </source>
</evidence>
<feature type="binding site" evidence="14">
    <location>
        <position position="74"/>
    </location>
    <ligand>
        <name>substrate</name>
    </ligand>
</feature>
<evidence type="ECO:0000256" key="10">
    <source>
        <dbReference type="ARBA" id="ARBA00022777"/>
    </source>
</evidence>
<comment type="pathway">
    <text evidence="1 16">Amino-acid biosynthesis; L-lysine biosynthesis via DAP pathway; (S)-tetrahydrodipicolinate from L-aspartate: step 1/4.</text>
</comment>
<evidence type="ECO:0000256" key="12">
    <source>
        <dbReference type="ARBA" id="ARBA00023154"/>
    </source>
</evidence>
<feature type="binding site" evidence="14">
    <location>
        <begin position="209"/>
        <end position="210"/>
    </location>
    <ligand>
        <name>ATP</name>
        <dbReference type="ChEBI" id="CHEBI:30616"/>
    </ligand>
</feature>
<keyword evidence="9 14" id="KW-0547">Nucleotide-binding</keyword>
<dbReference type="NCBIfam" id="NF005155">
    <property type="entry name" value="PRK06635.1-4"/>
    <property type="match status" value="1"/>
</dbReference>
<keyword evidence="10 15" id="KW-0418">Kinase</keyword>
<dbReference type="NCBIfam" id="NF005154">
    <property type="entry name" value="PRK06635.1-2"/>
    <property type="match status" value="1"/>
</dbReference>
<feature type="domain" description="ACT" evidence="17">
    <location>
        <begin position="345"/>
        <end position="407"/>
    </location>
</feature>
<reference evidence="18 19" key="1">
    <citation type="submission" date="2018-09" db="EMBL/GenBank/DDBJ databases">
        <authorList>
            <person name="Zhu H."/>
        </authorList>
    </citation>
    <scope>NUCLEOTIDE SEQUENCE [LARGE SCALE GENOMIC DNA]</scope>
    <source>
        <strain evidence="18 19">K1W22B-8</strain>
    </source>
</reference>
<evidence type="ECO:0000256" key="2">
    <source>
        <dbReference type="ARBA" id="ARBA00004986"/>
    </source>
</evidence>
<dbReference type="SUPFAM" id="SSF53633">
    <property type="entry name" value="Carbamate kinase-like"/>
    <property type="match status" value="1"/>
</dbReference>
<dbReference type="CDD" id="cd04261">
    <property type="entry name" value="AAK_AKii-LysC-BS"/>
    <property type="match status" value="1"/>
</dbReference>
<dbReference type="Pfam" id="PF22468">
    <property type="entry name" value="ACT_9"/>
    <property type="match status" value="1"/>
</dbReference>
<dbReference type="PROSITE" id="PS51671">
    <property type="entry name" value="ACT"/>
    <property type="match status" value="2"/>
</dbReference>
<dbReference type="Pfam" id="PF00696">
    <property type="entry name" value="AA_kinase"/>
    <property type="match status" value="1"/>
</dbReference>
<dbReference type="InterPro" id="IPR036393">
    <property type="entry name" value="AceGlu_kinase-like_sf"/>
</dbReference>
<accession>A0A418W8G4</accession>
<dbReference type="InterPro" id="IPR045865">
    <property type="entry name" value="ACT-like_dom_sf"/>
</dbReference>
<dbReference type="CDD" id="cd04913">
    <property type="entry name" value="ACT_AKii-LysC-BS-like_1"/>
    <property type="match status" value="1"/>
</dbReference>
<feature type="binding site" evidence="14">
    <location>
        <position position="184"/>
    </location>
    <ligand>
        <name>ATP</name>
        <dbReference type="ChEBI" id="CHEBI:30616"/>
    </ligand>
</feature>
<evidence type="ECO:0000313" key="19">
    <source>
        <dbReference type="Proteomes" id="UP000284605"/>
    </source>
</evidence>
<keyword evidence="19" id="KW-1185">Reference proteome</keyword>
<dbReference type="InterPro" id="IPR001048">
    <property type="entry name" value="Asp/Glu/Uridylate_kinase"/>
</dbReference>
<dbReference type="UniPathway" id="UPA00034">
    <property type="reaction ID" value="UER00015"/>
</dbReference>
<evidence type="ECO:0000256" key="9">
    <source>
        <dbReference type="ARBA" id="ARBA00022741"/>
    </source>
</evidence>
<dbReference type="FunFam" id="3.40.1160.10:FF:000002">
    <property type="entry name" value="Aspartokinase"/>
    <property type="match status" value="1"/>
</dbReference>
<evidence type="ECO:0000256" key="7">
    <source>
        <dbReference type="ARBA" id="ARBA00022605"/>
    </source>
</evidence>
<dbReference type="EMBL" id="QYUK01000011">
    <property type="protein sequence ID" value="RJF86300.1"/>
    <property type="molecule type" value="Genomic_DNA"/>
</dbReference>
<feature type="binding site" evidence="14">
    <location>
        <position position="47"/>
    </location>
    <ligand>
        <name>substrate</name>
    </ligand>
</feature>
<dbReference type="GO" id="GO:0004072">
    <property type="term" value="F:aspartate kinase activity"/>
    <property type="evidence" value="ECO:0007669"/>
    <property type="project" value="UniProtKB-EC"/>
</dbReference>
<dbReference type="PANTHER" id="PTHR21499">
    <property type="entry name" value="ASPARTATE KINASE"/>
    <property type="match status" value="1"/>
</dbReference>
<protein>
    <recommendedName>
        <fullName evidence="6 15">Aspartokinase</fullName>
        <ecNumber evidence="5 15">2.7.2.4</ecNumber>
    </recommendedName>
</protein>
<dbReference type="PANTHER" id="PTHR21499:SF3">
    <property type="entry name" value="ASPARTOKINASE"/>
    <property type="match status" value="1"/>
</dbReference>
<feature type="binding site" evidence="14">
    <location>
        <position position="179"/>
    </location>
    <ligand>
        <name>ATP</name>
        <dbReference type="ChEBI" id="CHEBI:30616"/>
    </ligand>
</feature>
<dbReference type="InterPro" id="IPR002912">
    <property type="entry name" value="ACT_dom"/>
</dbReference>
<evidence type="ECO:0000313" key="18">
    <source>
        <dbReference type="EMBL" id="RJF86300.1"/>
    </source>
</evidence>
<evidence type="ECO:0000256" key="13">
    <source>
        <dbReference type="ARBA" id="ARBA00047872"/>
    </source>
</evidence>
<organism evidence="18 19">
    <name type="scientific">Oleomonas cavernae</name>
    <dbReference type="NCBI Taxonomy" id="2320859"/>
    <lineage>
        <taxon>Bacteria</taxon>
        <taxon>Pseudomonadati</taxon>
        <taxon>Pseudomonadota</taxon>
        <taxon>Alphaproteobacteria</taxon>
        <taxon>Acetobacterales</taxon>
        <taxon>Acetobacteraceae</taxon>
        <taxon>Oleomonas</taxon>
    </lineage>
</organism>
<evidence type="ECO:0000256" key="3">
    <source>
        <dbReference type="ARBA" id="ARBA00005139"/>
    </source>
</evidence>
<dbReference type="GO" id="GO:0009090">
    <property type="term" value="P:homoserine biosynthetic process"/>
    <property type="evidence" value="ECO:0007669"/>
    <property type="project" value="TreeGrafter"/>
</dbReference>
<sequence>MARLVLKFGGTSVGTVERIKNVARRVKAVADAGNEVAVVVSAMSGETNKLVGYCREIAPLHDAREYDAVVASGEQVTAGLLAIALQELGVSARSWAGWQIPLETDGAHGSARIGGINTAEIERRMKDGQVAVVAGFQGVGPDNRITTLGRGGSDTSAVALAAALKADRCDIYTDVDGVYTTDPRIVERARKLDKITYEEMLEMASVGAKVLQIRSVEMAMKHHVRVQVLSSFEDKPGTLVVDEDEIVEQELISGIAYSRDEAKITVVKVADRPGVAAGVFGPLADANVNVDMIVQNVSDDGRTTDLTFTVGKADLVRATSILEEHRGAIGFQELRTDGKVAKISVIGVGMRSHAGIARQMFETLAAKGINIQVISTSEIKISVLVAEDYTELAVRALHTAYGLDAAA</sequence>
<comment type="catalytic activity">
    <reaction evidence="13 15">
        <text>L-aspartate + ATP = 4-phospho-L-aspartate + ADP</text>
        <dbReference type="Rhea" id="RHEA:23776"/>
        <dbReference type="ChEBI" id="CHEBI:29991"/>
        <dbReference type="ChEBI" id="CHEBI:30616"/>
        <dbReference type="ChEBI" id="CHEBI:57535"/>
        <dbReference type="ChEBI" id="CHEBI:456216"/>
        <dbReference type="EC" id="2.7.2.4"/>
    </reaction>
</comment>
<keyword evidence="11 14" id="KW-0067">ATP-binding</keyword>
<dbReference type="SUPFAM" id="SSF55021">
    <property type="entry name" value="ACT-like"/>
    <property type="match status" value="2"/>
</dbReference>
<dbReference type="InterPro" id="IPR041740">
    <property type="entry name" value="AKii-LysC-BS"/>
</dbReference>
<feature type="binding site" evidence="14">
    <location>
        <begin position="7"/>
        <end position="10"/>
    </location>
    <ligand>
        <name>ATP</name>
        <dbReference type="ChEBI" id="CHEBI:30616"/>
    </ligand>
</feature>
<dbReference type="GO" id="GO:0009089">
    <property type="term" value="P:lysine biosynthetic process via diaminopimelate"/>
    <property type="evidence" value="ECO:0007669"/>
    <property type="project" value="UniProtKB-UniPathway"/>
</dbReference>
<dbReference type="UniPathway" id="UPA00051">
    <property type="reaction ID" value="UER00462"/>
</dbReference>
<evidence type="ECO:0000256" key="4">
    <source>
        <dbReference type="ARBA" id="ARBA00010122"/>
    </source>
</evidence>
<dbReference type="EC" id="2.7.2.4" evidence="5 15"/>
<evidence type="ECO:0000259" key="17">
    <source>
        <dbReference type="PROSITE" id="PS51671"/>
    </source>
</evidence>
<dbReference type="PIRSF" id="PIRSF000726">
    <property type="entry name" value="Asp_kin"/>
    <property type="match status" value="1"/>
</dbReference>